<protein>
    <submittedName>
        <fullName evidence="2">Uncharacterized protein</fullName>
    </submittedName>
</protein>
<dbReference type="AlphaFoldDB" id="A0A0L0SYJ0"/>
<dbReference type="EMBL" id="GG745353">
    <property type="protein sequence ID" value="KNE67613.1"/>
    <property type="molecule type" value="Genomic_DNA"/>
</dbReference>
<dbReference type="VEuPathDB" id="FungiDB:AMAG_12067"/>
<evidence type="ECO:0000313" key="3">
    <source>
        <dbReference type="Proteomes" id="UP000054350"/>
    </source>
</evidence>
<keyword evidence="3" id="KW-1185">Reference proteome</keyword>
<evidence type="ECO:0000256" key="1">
    <source>
        <dbReference type="SAM" id="MobiDB-lite"/>
    </source>
</evidence>
<evidence type="ECO:0000313" key="2">
    <source>
        <dbReference type="EMBL" id="KNE67613.1"/>
    </source>
</evidence>
<dbReference type="Proteomes" id="UP000054350">
    <property type="component" value="Unassembled WGS sequence"/>
</dbReference>
<proteinExistence type="predicted"/>
<accession>A0A0L0SYJ0</accession>
<name>A0A0L0SYJ0_ALLM3</name>
<reference evidence="2 3" key="1">
    <citation type="submission" date="2009-11" db="EMBL/GenBank/DDBJ databases">
        <title>Annotation of Allomyces macrogynus ATCC 38327.</title>
        <authorList>
            <consortium name="The Broad Institute Genome Sequencing Platform"/>
            <person name="Russ C."/>
            <person name="Cuomo C."/>
            <person name="Burger G."/>
            <person name="Gray M.W."/>
            <person name="Holland P.W.H."/>
            <person name="King N."/>
            <person name="Lang F.B.F."/>
            <person name="Roger A.J."/>
            <person name="Ruiz-Trillo I."/>
            <person name="Young S.K."/>
            <person name="Zeng Q."/>
            <person name="Gargeya S."/>
            <person name="Fitzgerald M."/>
            <person name="Haas B."/>
            <person name="Abouelleil A."/>
            <person name="Alvarado L."/>
            <person name="Arachchi H.M."/>
            <person name="Berlin A."/>
            <person name="Chapman S.B."/>
            <person name="Gearin G."/>
            <person name="Goldberg J."/>
            <person name="Griggs A."/>
            <person name="Gujja S."/>
            <person name="Hansen M."/>
            <person name="Heiman D."/>
            <person name="Howarth C."/>
            <person name="Larimer J."/>
            <person name="Lui A."/>
            <person name="MacDonald P.J.P."/>
            <person name="McCowen C."/>
            <person name="Montmayeur A."/>
            <person name="Murphy C."/>
            <person name="Neiman D."/>
            <person name="Pearson M."/>
            <person name="Priest M."/>
            <person name="Roberts A."/>
            <person name="Saif S."/>
            <person name="Shea T."/>
            <person name="Sisk P."/>
            <person name="Stolte C."/>
            <person name="Sykes S."/>
            <person name="Wortman J."/>
            <person name="Nusbaum C."/>
            <person name="Birren B."/>
        </authorList>
    </citation>
    <scope>NUCLEOTIDE SEQUENCE [LARGE SCALE GENOMIC DNA]</scope>
    <source>
        <strain evidence="2 3">ATCC 38327</strain>
    </source>
</reference>
<feature type="compositionally biased region" description="Polar residues" evidence="1">
    <location>
        <begin position="1"/>
        <end position="10"/>
    </location>
</feature>
<gene>
    <name evidence="2" type="ORF">AMAG_12067</name>
</gene>
<organism evidence="2 3">
    <name type="scientific">Allomyces macrogynus (strain ATCC 38327)</name>
    <name type="common">Allomyces javanicus var. macrogynus</name>
    <dbReference type="NCBI Taxonomy" id="578462"/>
    <lineage>
        <taxon>Eukaryota</taxon>
        <taxon>Fungi</taxon>
        <taxon>Fungi incertae sedis</taxon>
        <taxon>Blastocladiomycota</taxon>
        <taxon>Blastocladiomycetes</taxon>
        <taxon>Blastocladiales</taxon>
        <taxon>Blastocladiaceae</taxon>
        <taxon>Allomyces</taxon>
    </lineage>
</organism>
<reference evidence="3" key="2">
    <citation type="submission" date="2009-11" db="EMBL/GenBank/DDBJ databases">
        <title>The Genome Sequence of Allomyces macrogynus strain ATCC 38327.</title>
        <authorList>
            <consortium name="The Broad Institute Genome Sequencing Platform"/>
            <person name="Russ C."/>
            <person name="Cuomo C."/>
            <person name="Shea T."/>
            <person name="Young S.K."/>
            <person name="Zeng Q."/>
            <person name="Koehrsen M."/>
            <person name="Haas B."/>
            <person name="Borodovsky M."/>
            <person name="Guigo R."/>
            <person name="Alvarado L."/>
            <person name="Berlin A."/>
            <person name="Borenstein D."/>
            <person name="Chen Z."/>
            <person name="Engels R."/>
            <person name="Freedman E."/>
            <person name="Gellesch M."/>
            <person name="Goldberg J."/>
            <person name="Griggs A."/>
            <person name="Gujja S."/>
            <person name="Heiman D."/>
            <person name="Hepburn T."/>
            <person name="Howarth C."/>
            <person name="Jen D."/>
            <person name="Larson L."/>
            <person name="Lewis B."/>
            <person name="Mehta T."/>
            <person name="Park D."/>
            <person name="Pearson M."/>
            <person name="Roberts A."/>
            <person name="Saif S."/>
            <person name="Shenoy N."/>
            <person name="Sisk P."/>
            <person name="Stolte C."/>
            <person name="Sykes S."/>
            <person name="Walk T."/>
            <person name="White J."/>
            <person name="Yandava C."/>
            <person name="Burger G."/>
            <person name="Gray M.W."/>
            <person name="Holland P.W.H."/>
            <person name="King N."/>
            <person name="Lang F.B.F."/>
            <person name="Roger A.J."/>
            <person name="Ruiz-Trillo I."/>
            <person name="Lander E."/>
            <person name="Nusbaum C."/>
        </authorList>
    </citation>
    <scope>NUCLEOTIDE SEQUENCE [LARGE SCALE GENOMIC DNA]</scope>
    <source>
        <strain evidence="3">ATCC 38327</strain>
    </source>
</reference>
<feature type="region of interest" description="Disordered" evidence="1">
    <location>
        <begin position="1"/>
        <end position="43"/>
    </location>
</feature>
<dbReference type="OrthoDB" id="10399314at2759"/>
<sequence length="99" mass="10479">MTGESSTPRAQGTDKPAAAPPRKPYQTGASPNPTGRQPGWTSPFAFRLPKLTREQLELINKYSSRGWGGLFIACAVGASIGYSLHAITDDDEGSKAKSA</sequence>